<accession>A0AAF0CP06</accession>
<evidence type="ECO:0000313" key="3">
    <source>
        <dbReference type="Proteomes" id="UP001218638"/>
    </source>
</evidence>
<evidence type="ECO:0000256" key="1">
    <source>
        <dbReference type="SAM" id="SignalP"/>
    </source>
</evidence>
<dbReference type="KEGG" id="slom:PXH66_00750"/>
<dbReference type="Proteomes" id="UP001218638">
    <property type="component" value="Chromosome"/>
</dbReference>
<reference evidence="2" key="1">
    <citation type="submission" date="2023-03" db="EMBL/GenBank/DDBJ databases">
        <title>Lomoglobus Profundus gen. nov., sp. nov., a novel member of the phylum Verrucomicrobia, isolated from deep-marine sediment of South China Sea.</title>
        <authorList>
            <person name="Ahmad T."/>
            <person name="Ishaq S.E."/>
            <person name="Wang F."/>
        </authorList>
    </citation>
    <scope>NUCLEOTIDE SEQUENCE</scope>
    <source>
        <strain evidence="2">LMO-M01</strain>
    </source>
</reference>
<keyword evidence="3" id="KW-1185">Reference proteome</keyword>
<keyword evidence="1" id="KW-0732">Signal</keyword>
<dbReference type="RefSeq" id="WP_330929323.1">
    <property type="nucleotide sequence ID" value="NZ_CP119075.1"/>
</dbReference>
<protein>
    <recommendedName>
        <fullName evidence="4">Lipoprotein</fullName>
    </recommendedName>
</protein>
<name>A0AAF0CP06_9BACT</name>
<evidence type="ECO:0000313" key="2">
    <source>
        <dbReference type="EMBL" id="WED65376.1"/>
    </source>
</evidence>
<gene>
    <name evidence="2" type="ORF">PXH66_00750</name>
</gene>
<proteinExistence type="predicted"/>
<dbReference type="EMBL" id="CP119075">
    <property type="protein sequence ID" value="WED65376.1"/>
    <property type="molecule type" value="Genomic_DNA"/>
</dbReference>
<feature type="signal peptide" evidence="1">
    <location>
        <begin position="1"/>
        <end position="17"/>
    </location>
</feature>
<feature type="chain" id="PRO_5042140711" description="Lipoprotein" evidence="1">
    <location>
        <begin position="18"/>
        <end position="155"/>
    </location>
</feature>
<evidence type="ECO:0008006" key="4">
    <source>
        <dbReference type="Google" id="ProtNLM"/>
    </source>
</evidence>
<sequence length="155" mass="16637">MPRFSTFVVLLSLLVLAGCNRVEPQAKPTLSATFTTGWLDLEKDGTSEWRWSEPTASIALTNDAAQAETVVVEFDVLSISARSLQMTLGNKSLPTLALPLNEWVHQKISVELSAGISPLTFTTTEAGATVAGDTRSLYFCVRNFAVAPPEPAVAP</sequence>
<organism evidence="2 3">
    <name type="scientific">Synoicihabitans lomoniglobus</name>
    <dbReference type="NCBI Taxonomy" id="2909285"/>
    <lineage>
        <taxon>Bacteria</taxon>
        <taxon>Pseudomonadati</taxon>
        <taxon>Verrucomicrobiota</taxon>
        <taxon>Opitutia</taxon>
        <taxon>Opitutales</taxon>
        <taxon>Opitutaceae</taxon>
        <taxon>Synoicihabitans</taxon>
    </lineage>
</organism>
<dbReference type="AlphaFoldDB" id="A0AAF0CP06"/>